<sequence length="302" mass="33925">MELQCINAEKPILSYLSNPRIPEVKLKNSCIRSLVFTEEAATAEKLPIHVILGAAYIQGIKITEPTVLGSNPDTDPGAEFTLLGCVIAGRSILPNTGEEKGFFLNSSQHGFVQMCSQEVFGLVGLELSMGRLRSTTRKLERMQRLEEHHEVMEQQIEQGILELVLEVPIGEVIHYILHQPVICDQAESTKMRIVYDRSAKSDSQAPSLNECLEVGPPLQPMIFDNLRQNSLNFLCITGYMPKAFLQIKVDPQDRDALSLLWYENLVSRTVLQYRFTRVIFGSGPSPYILGPILQKYVSQYAD</sequence>
<accession>A0AAD9PUX4</accession>
<gene>
    <name evidence="1" type="ORF">P5673_029922</name>
</gene>
<organism evidence="1 2">
    <name type="scientific">Acropora cervicornis</name>
    <name type="common">Staghorn coral</name>
    <dbReference type="NCBI Taxonomy" id="6130"/>
    <lineage>
        <taxon>Eukaryota</taxon>
        <taxon>Metazoa</taxon>
        <taxon>Cnidaria</taxon>
        <taxon>Anthozoa</taxon>
        <taxon>Hexacorallia</taxon>
        <taxon>Scleractinia</taxon>
        <taxon>Astrocoeniina</taxon>
        <taxon>Acroporidae</taxon>
        <taxon>Acropora</taxon>
    </lineage>
</organism>
<dbReference type="PANTHER" id="PTHR47331">
    <property type="entry name" value="PHD-TYPE DOMAIN-CONTAINING PROTEIN"/>
    <property type="match status" value="1"/>
</dbReference>
<evidence type="ECO:0000313" key="2">
    <source>
        <dbReference type="Proteomes" id="UP001249851"/>
    </source>
</evidence>
<dbReference type="InterPro" id="IPR043502">
    <property type="entry name" value="DNA/RNA_pol_sf"/>
</dbReference>
<dbReference type="PANTHER" id="PTHR47331:SF1">
    <property type="entry name" value="GAG-LIKE PROTEIN"/>
    <property type="match status" value="1"/>
</dbReference>
<proteinExistence type="predicted"/>
<name>A0AAD9PUX4_ACRCE</name>
<protein>
    <submittedName>
        <fullName evidence="1">Uncharacterized protein</fullName>
    </submittedName>
</protein>
<dbReference type="EMBL" id="JARQWQ010000124">
    <property type="protein sequence ID" value="KAK2549539.1"/>
    <property type="molecule type" value="Genomic_DNA"/>
</dbReference>
<dbReference type="SUPFAM" id="SSF56672">
    <property type="entry name" value="DNA/RNA polymerases"/>
    <property type="match status" value="1"/>
</dbReference>
<evidence type="ECO:0000313" key="1">
    <source>
        <dbReference type="EMBL" id="KAK2549539.1"/>
    </source>
</evidence>
<dbReference type="AlphaFoldDB" id="A0AAD9PUX4"/>
<reference evidence="1" key="1">
    <citation type="journal article" date="2023" name="G3 (Bethesda)">
        <title>Whole genome assembly and annotation of the endangered Caribbean coral Acropora cervicornis.</title>
        <authorList>
            <person name="Selwyn J.D."/>
            <person name="Vollmer S.V."/>
        </authorList>
    </citation>
    <scope>NUCLEOTIDE SEQUENCE</scope>
    <source>
        <strain evidence="1">K2</strain>
    </source>
</reference>
<keyword evidence="2" id="KW-1185">Reference proteome</keyword>
<reference evidence="1" key="2">
    <citation type="journal article" date="2023" name="Science">
        <title>Genomic signatures of disease resistance in endangered staghorn corals.</title>
        <authorList>
            <person name="Vollmer S.V."/>
            <person name="Selwyn J.D."/>
            <person name="Despard B.A."/>
            <person name="Roesel C.L."/>
        </authorList>
    </citation>
    <scope>NUCLEOTIDE SEQUENCE</scope>
    <source>
        <strain evidence="1">K2</strain>
    </source>
</reference>
<feature type="non-terminal residue" evidence="1">
    <location>
        <position position="302"/>
    </location>
</feature>
<dbReference type="Proteomes" id="UP001249851">
    <property type="component" value="Unassembled WGS sequence"/>
</dbReference>
<comment type="caution">
    <text evidence="1">The sequence shown here is derived from an EMBL/GenBank/DDBJ whole genome shotgun (WGS) entry which is preliminary data.</text>
</comment>